<dbReference type="InterPro" id="IPR038404">
    <property type="entry name" value="TRAP_DctP_sf"/>
</dbReference>
<accession>A0A1W1X050</accession>
<name>A0A1W1X050_9BACT</name>
<dbReference type="PIRSF" id="PIRSF006470">
    <property type="entry name" value="DctB"/>
    <property type="match status" value="1"/>
</dbReference>
<evidence type="ECO:0000313" key="6">
    <source>
        <dbReference type="Proteomes" id="UP000192783"/>
    </source>
</evidence>
<feature type="chain" id="PRO_5012912971" evidence="4">
    <location>
        <begin position="26"/>
        <end position="339"/>
    </location>
</feature>
<evidence type="ECO:0000256" key="4">
    <source>
        <dbReference type="SAM" id="SignalP"/>
    </source>
</evidence>
<feature type="signal peptide" evidence="4">
    <location>
        <begin position="1"/>
        <end position="25"/>
    </location>
</feature>
<dbReference type="NCBIfam" id="NF037995">
    <property type="entry name" value="TRAP_S1"/>
    <property type="match status" value="1"/>
</dbReference>
<organism evidence="5 6">
    <name type="scientific">Desulfacinum hydrothermale DSM 13146</name>
    <dbReference type="NCBI Taxonomy" id="1121390"/>
    <lineage>
        <taxon>Bacteria</taxon>
        <taxon>Pseudomonadati</taxon>
        <taxon>Thermodesulfobacteriota</taxon>
        <taxon>Syntrophobacteria</taxon>
        <taxon>Syntrophobacterales</taxon>
        <taxon>Syntrophobacteraceae</taxon>
        <taxon>Desulfacinum</taxon>
    </lineage>
</organism>
<dbReference type="Pfam" id="PF03480">
    <property type="entry name" value="DctP"/>
    <property type="match status" value="1"/>
</dbReference>
<evidence type="ECO:0000256" key="1">
    <source>
        <dbReference type="ARBA" id="ARBA00009023"/>
    </source>
</evidence>
<dbReference type="EMBL" id="FWXF01000001">
    <property type="protein sequence ID" value="SMC17356.1"/>
    <property type="molecule type" value="Genomic_DNA"/>
</dbReference>
<evidence type="ECO:0000256" key="3">
    <source>
        <dbReference type="ARBA" id="ARBA00022729"/>
    </source>
</evidence>
<sequence length="339" mass="37717">MKRGFLAVVVVLAAALSLSFPPVGAAGTKDEYKMSIVVGPKGPWGESAQKFADLVRERTQGRINIKCYFAGQLFAGKQTNEFLLMRQGVIDFALASTINWSPQVPSLNLFALPFFFEDYQQLDAVKNGAPGQELFRQIEEKGVVGLAWGENGFRELTNRKHAVNSPEDLQGLKVRVVGSPIFIDTFRALGANPINMNWGEAQTAFQQGTVDGQENPVNAVIIPYQLWQVHKYISIWHYAIDPLILGVSKKTWESFSAEDQAIIKQAAADACAWEVAQARKGLEGDMPALQTLRDHGMKVTVFTPQMRAAFREKTRSVYDEWRKKIGEDLVAQAEKILGR</sequence>
<evidence type="ECO:0000256" key="2">
    <source>
        <dbReference type="ARBA" id="ARBA00022448"/>
    </source>
</evidence>
<gene>
    <name evidence="5" type="ORF">SAMN02746041_00297</name>
</gene>
<dbReference type="STRING" id="1121390.SAMN02746041_00297"/>
<dbReference type="PANTHER" id="PTHR33376">
    <property type="match status" value="1"/>
</dbReference>
<dbReference type="CDD" id="cd13678">
    <property type="entry name" value="PBP2_TRAP_DctP10"/>
    <property type="match status" value="1"/>
</dbReference>
<reference evidence="5 6" key="1">
    <citation type="submission" date="2017-04" db="EMBL/GenBank/DDBJ databases">
        <authorList>
            <person name="Afonso C.L."/>
            <person name="Miller P.J."/>
            <person name="Scott M.A."/>
            <person name="Spackman E."/>
            <person name="Goraichik I."/>
            <person name="Dimitrov K.M."/>
            <person name="Suarez D.L."/>
            <person name="Swayne D.E."/>
        </authorList>
    </citation>
    <scope>NUCLEOTIDE SEQUENCE [LARGE SCALE GENOMIC DNA]</scope>
    <source>
        <strain evidence="5 6">DSM 13146</strain>
    </source>
</reference>
<dbReference type="GO" id="GO:0055085">
    <property type="term" value="P:transmembrane transport"/>
    <property type="evidence" value="ECO:0007669"/>
    <property type="project" value="InterPro"/>
</dbReference>
<dbReference type="InterPro" id="IPR018389">
    <property type="entry name" value="DctP_fam"/>
</dbReference>
<dbReference type="Proteomes" id="UP000192783">
    <property type="component" value="Unassembled WGS sequence"/>
</dbReference>
<dbReference type="PANTHER" id="PTHR33376:SF7">
    <property type="entry name" value="C4-DICARBOXYLATE-BINDING PROTEIN DCTB"/>
    <property type="match status" value="1"/>
</dbReference>
<keyword evidence="2" id="KW-0813">Transport</keyword>
<dbReference type="OrthoDB" id="8690069at2"/>
<dbReference type="GO" id="GO:0030288">
    <property type="term" value="C:outer membrane-bounded periplasmic space"/>
    <property type="evidence" value="ECO:0007669"/>
    <property type="project" value="InterPro"/>
</dbReference>
<protein>
    <submittedName>
        <fullName evidence="5">Tripartite ATP-independent transporter solute receptor, DctP family</fullName>
    </submittedName>
</protein>
<proteinExistence type="inferred from homology"/>
<dbReference type="NCBIfam" id="TIGR00787">
    <property type="entry name" value="dctP"/>
    <property type="match status" value="1"/>
</dbReference>
<keyword evidence="3 4" id="KW-0732">Signal</keyword>
<dbReference type="AlphaFoldDB" id="A0A1W1X050"/>
<keyword evidence="5" id="KW-0675">Receptor</keyword>
<dbReference type="Gene3D" id="3.40.190.170">
    <property type="entry name" value="Bacterial extracellular solute-binding protein, family 7"/>
    <property type="match status" value="1"/>
</dbReference>
<evidence type="ECO:0000313" key="5">
    <source>
        <dbReference type="EMBL" id="SMC17356.1"/>
    </source>
</evidence>
<keyword evidence="6" id="KW-1185">Reference proteome</keyword>
<dbReference type="InterPro" id="IPR004682">
    <property type="entry name" value="TRAP_DctP"/>
</dbReference>
<comment type="similarity">
    <text evidence="1">Belongs to the bacterial solute-binding protein 7 family.</text>
</comment>
<dbReference type="RefSeq" id="WP_084055765.1">
    <property type="nucleotide sequence ID" value="NZ_FWXF01000001.1"/>
</dbReference>